<feature type="transmembrane region" description="Helical" evidence="16">
    <location>
        <begin position="59"/>
        <end position="82"/>
    </location>
</feature>
<evidence type="ECO:0000256" key="1">
    <source>
        <dbReference type="ARBA" id="ARBA00004141"/>
    </source>
</evidence>
<evidence type="ECO:0000313" key="18">
    <source>
        <dbReference type="EMBL" id="EPQ20350.1"/>
    </source>
</evidence>
<evidence type="ECO:0000256" key="6">
    <source>
        <dbReference type="ARBA" id="ARBA00022723"/>
    </source>
</evidence>
<dbReference type="InterPro" id="IPR050599">
    <property type="entry name" value="VDCC_alpha-1_subunit"/>
</dbReference>
<feature type="transmembrane region" description="Helical" evidence="16">
    <location>
        <begin position="205"/>
        <end position="222"/>
    </location>
</feature>
<dbReference type="InterPro" id="IPR005821">
    <property type="entry name" value="Ion_trans_dom"/>
</dbReference>
<dbReference type="Gene3D" id="6.10.250.2500">
    <property type="match status" value="1"/>
</dbReference>
<accession>S7NTV0</accession>
<keyword evidence="3" id="KW-0109">Calcium transport</keyword>
<feature type="domain" description="Ion transport" evidence="17">
    <location>
        <begin position="204"/>
        <end position="311"/>
    </location>
</feature>
<sequence length="312" mass="36195">MPEDDNNSLNVGLEKLEYFFLIVFSVEAAMKIIAYGFLFHPDAYLRSGWNVVLNSIFKAMLPLFHIALLVLFMVIIYAIIGLELFKGKMHKTCYYIGTGEARAGAGQEFTKEREKAKSRGTFQKLREKQQLEEDLRGYMSWITQGEVMDVDDLREGKLSLEEGGSDTESLYEIEGLNKIIQFLRHWRQWNRIFRWKCHDLVKSRAFYWLVILIVALNTLSIASEHHNQPLWLTHLQDVANRVLLSLFTLEMLLKMYGLGLRQYFMSVFNRFDCFVVSSGLLEILLVESGAMTPLGISVLRCIRLLRLFKVTK</sequence>
<evidence type="ECO:0000256" key="3">
    <source>
        <dbReference type="ARBA" id="ARBA00022568"/>
    </source>
</evidence>
<feature type="transmembrane region" description="Helical" evidence="16">
    <location>
        <begin position="18"/>
        <end position="39"/>
    </location>
</feature>
<evidence type="ECO:0000256" key="9">
    <source>
        <dbReference type="ARBA" id="ARBA00022882"/>
    </source>
</evidence>
<dbReference type="PANTHER" id="PTHR45628:SF9">
    <property type="entry name" value="VOLTAGE-DEPENDENT L-TYPE CALCIUM CHANNEL SUBUNIT ALPHA-1S"/>
    <property type="match status" value="1"/>
</dbReference>
<gene>
    <name evidence="18" type="ORF">D623_10008120</name>
</gene>
<keyword evidence="2" id="KW-0813">Transport</keyword>
<evidence type="ECO:0000313" key="19">
    <source>
        <dbReference type="Proteomes" id="UP000052978"/>
    </source>
</evidence>
<dbReference type="Pfam" id="PF00520">
    <property type="entry name" value="Ion_trans"/>
    <property type="match status" value="2"/>
</dbReference>
<evidence type="ECO:0000259" key="17">
    <source>
        <dbReference type="Pfam" id="PF00520"/>
    </source>
</evidence>
<comment type="catalytic activity">
    <reaction evidence="15">
        <text>Ca(2+)(in) = Ca(2+)(out)</text>
        <dbReference type="Rhea" id="RHEA:29671"/>
        <dbReference type="ChEBI" id="CHEBI:29108"/>
    </reaction>
</comment>
<keyword evidence="12 16" id="KW-0472">Membrane</keyword>
<keyword evidence="5 16" id="KW-0812">Transmembrane</keyword>
<reference evidence="18 19" key="1">
    <citation type="journal article" date="2013" name="Nat. Commun.">
        <title>Genome analysis reveals insights into physiology and longevity of the Brandt's bat Myotis brandtii.</title>
        <authorList>
            <person name="Seim I."/>
            <person name="Fang X."/>
            <person name="Xiong Z."/>
            <person name="Lobanov A.V."/>
            <person name="Huang Z."/>
            <person name="Ma S."/>
            <person name="Feng Y."/>
            <person name="Turanov A.A."/>
            <person name="Zhu Y."/>
            <person name="Lenz T.L."/>
            <person name="Gerashchenko M.V."/>
            <person name="Fan D."/>
            <person name="Hee Yim S."/>
            <person name="Yao X."/>
            <person name="Jordan D."/>
            <person name="Xiong Y."/>
            <person name="Ma Y."/>
            <person name="Lyapunov A.N."/>
            <person name="Chen G."/>
            <person name="Kulakova O.I."/>
            <person name="Sun Y."/>
            <person name="Lee S.G."/>
            <person name="Bronson R.T."/>
            <person name="Moskalev A.A."/>
            <person name="Sunyaev S.R."/>
            <person name="Zhang G."/>
            <person name="Krogh A."/>
            <person name="Wang J."/>
            <person name="Gladyshev V.N."/>
        </authorList>
    </citation>
    <scope>NUCLEOTIDE SEQUENCE [LARGE SCALE GENOMIC DNA]</scope>
</reference>
<evidence type="ECO:0000256" key="2">
    <source>
        <dbReference type="ARBA" id="ARBA00022448"/>
    </source>
</evidence>
<dbReference type="SUPFAM" id="SSF81324">
    <property type="entry name" value="Voltage-gated potassium channels"/>
    <property type="match status" value="1"/>
</dbReference>
<keyword evidence="13" id="KW-1015">Disulfide bond</keyword>
<feature type="transmembrane region" description="Helical" evidence="16">
    <location>
        <begin position="242"/>
        <end position="260"/>
    </location>
</feature>
<evidence type="ECO:0000256" key="5">
    <source>
        <dbReference type="ARBA" id="ARBA00022692"/>
    </source>
</evidence>
<keyword evidence="9" id="KW-0851">Voltage-gated channel</keyword>
<dbReference type="GO" id="GO:0098703">
    <property type="term" value="P:calcium ion import across plasma membrane"/>
    <property type="evidence" value="ECO:0007669"/>
    <property type="project" value="TreeGrafter"/>
</dbReference>
<dbReference type="EMBL" id="KE164823">
    <property type="protein sequence ID" value="EPQ20350.1"/>
    <property type="molecule type" value="Genomic_DNA"/>
</dbReference>
<dbReference type="Proteomes" id="UP000052978">
    <property type="component" value="Unassembled WGS sequence"/>
</dbReference>
<evidence type="ECO:0000256" key="14">
    <source>
        <dbReference type="ARBA" id="ARBA00023303"/>
    </source>
</evidence>
<evidence type="ECO:0000256" key="16">
    <source>
        <dbReference type="SAM" id="Phobius"/>
    </source>
</evidence>
<proteinExistence type="predicted"/>
<dbReference type="GO" id="GO:0008331">
    <property type="term" value="F:high voltage-gated calcium channel activity"/>
    <property type="evidence" value="ECO:0007669"/>
    <property type="project" value="TreeGrafter"/>
</dbReference>
<dbReference type="FunFam" id="1.20.120.350:FF:000001">
    <property type="entry name" value="Voltage-dependent L-type calcium channel subunit alpha"/>
    <property type="match status" value="1"/>
</dbReference>
<dbReference type="InterPro" id="IPR027359">
    <property type="entry name" value="Volt_channel_dom_sf"/>
</dbReference>
<keyword evidence="19" id="KW-1185">Reference proteome</keyword>
<keyword evidence="4" id="KW-0107">Calcium channel</keyword>
<dbReference type="AlphaFoldDB" id="S7NTV0"/>
<dbReference type="PANTHER" id="PTHR45628">
    <property type="entry name" value="VOLTAGE-DEPENDENT CALCIUM CHANNEL TYPE A SUBUNIT ALPHA-1"/>
    <property type="match status" value="1"/>
</dbReference>
<evidence type="ECO:0000256" key="12">
    <source>
        <dbReference type="ARBA" id="ARBA00023136"/>
    </source>
</evidence>
<keyword evidence="6" id="KW-0479">Metal-binding</keyword>
<evidence type="ECO:0000256" key="8">
    <source>
        <dbReference type="ARBA" id="ARBA00022837"/>
    </source>
</evidence>
<evidence type="ECO:0000256" key="7">
    <source>
        <dbReference type="ARBA" id="ARBA00022737"/>
    </source>
</evidence>
<organism evidence="18 19">
    <name type="scientific">Myotis brandtii</name>
    <name type="common">Brandt's bat</name>
    <dbReference type="NCBI Taxonomy" id="109478"/>
    <lineage>
        <taxon>Eukaryota</taxon>
        <taxon>Metazoa</taxon>
        <taxon>Chordata</taxon>
        <taxon>Craniata</taxon>
        <taxon>Vertebrata</taxon>
        <taxon>Euteleostomi</taxon>
        <taxon>Mammalia</taxon>
        <taxon>Eutheria</taxon>
        <taxon>Laurasiatheria</taxon>
        <taxon>Chiroptera</taxon>
        <taxon>Yangochiroptera</taxon>
        <taxon>Vespertilionidae</taxon>
        <taxon>Myotis</taxon>
    </lineage>
</organism>
<evidence type="ECO:0000256" key="4">
    <source>
        <dbReference type="ARBA" id="ARBA00022673"/>
    </source>
</evidence>
<comment type="subcellular location">
    <subcellularLocation>
        <location evidence="1">Membrane</location>
        <topology evidence="1">Multi-pass membrane protein</topology>
    </subcellularLocation>
</comment>
<keyword evidence="14" id="KW-0407">Ion channel</keyword>
<dbReference type="GO" id="GO:0005891">
    <property type="term" value="C:voltage-gated calcium channel complex"/>
    <property type="evidence" value="ECO:0007669"/>
    <property type="project" value="TreeGrafter"/>
</dbReference>
<evidence type="ECO:0000256" key="13">
    <source>
        <dbReference type="ARBA" id="ARBA00023157"/>
    </source>
</evidence>
<dbReference type="GO" id="GO:0046872">
    <property type="term" value="F:metal ion binding"/>
    <property type="evidence" value="ECO:0007669"/>
    <property type="project" value="UniProtKB-KW"/>
</dbReference>
<dbReference type="Gene3D" id="1.20.120.350">
    <property type="entry name" value="Voltage-gated potassium channels. Chain C"/>
    <property type="match status" value="2"/>
</dbReference>
<evidence type="ECO:0000256" key="11">
    <source>
        <dbReference type="ARBA" id="ARBA00023065"/>
    </source>
</evidence>
<protein>
    <submittedName>
        <fullName evidence="18">Voltage-dependent L-type calcium channel subunit alpha-1S</fullName>
    </submittedName>
</protein>
<name>S7NTV0_MYOBR</name>
<evidence type="ECO:0000256" key="15">
    <source>
        <dbReference type="ARBA" id="ARBA00036634"/>
    </source>
</evidence>
<feature type="domain" description="Ion transport" evidence="17">
    <location>
        <begin position="52"/>
        <end position="108"/>
    </location>
</feature>
<keyword evidence="10 16" id="KW-1133">Transmembrane helix</keyword>
<keyword evidence="7" id="KW-0677">Repeat</keyword>
<keyword evidence="8" id="KW-0106">Calcium</keyword>
<keyword evidence="11" id="KW-0406">Ion transport</keyword>
<evidence type="ECO:0000256" key="10">
    <source>
        <dbReference type="ARBA" id="ARBA00022989"/>
    </source>
</evidence>